<feature type="signal peptide" evidence="13">
    <location>
        <begin position="1"/>
        <end position="27"/>
    </location>
</feature>
<dbReference type="RefSeq" id="WP_070934805.1">
    <property type="nucleotide sequence ID" value="NZ_MIPT01000001.1"/>
</dbReference>
<evidence type="ECO:0000256" key="12">
    <source>
        <dbReference type="RuleBase" id="RU003357"/>
    </source>
</evidence>
<keyword evidence="17" id="KW-1185">Reference proteome</keyword>
<evidence type="ECO:0000313" key="16">
    <source>
        <dbReference type="EMBL" id="OHT21833.1"/>
    </source>
</evidence>
<evidence type="ECO:0000256" key="9">
    <source>
        <dbReference type="ARBA" id="ARBA00023136"/>
    </source>
</evidence>
<keyword evidence="7" id="KW-0406">Ion transport</keyword>
<evidence type="ECO:0000256" key="10">
    <source>
        <dbReference type="ARBA" id="ARBA00023237"/>
    </source>
</evidence>
<proteinExistence type="inferred from homology"/>
<keyword evidence="13" id="KW-0732">Signal</keyword>
<dbReference type="SUPFAM" id="SSF56935">
    <property type="entry name" value="Porins"/>
    <property type="match status" value="1"/>
</dbReference>
<keyword evidence="9 11" id="KW-0472">Membrane</keyword>
<dbReference type="EMBL" id="MIPT01000001">
    <property type="protein sequence ID" value="OHT21833.1"/>
    <property type="molecule type" value="Genomic_DNA"/>
</dbReference>
<feature type="domain" description="TonB-dependent receptor-like beta-barrel" evidence="14">
    <location>
        <begin position="293"/>
        <end position="756"/>
    </location>
</feature>
<dbReference type="OrthoDB" id="9760333at2"/>
<evidence type="ECO:0000256" key="11">
    <source>
        <dbReference type="PROSITE-ProRule" id="PRU01360"/>
    </source>
</evidence>
<evidence type="ECO:0000256" key="4">
    <source>
        <dbReference type="ARBA" id="ARBA00022496"/>
    </source>
</evidence>
<evidence type="ECO:0000313" key="17">
    <source>
        <dbReference type="Proteomes" id="UP000179467"/>
    </source>
</evidence>
<gene>
    <name evidence="16" type="primary">btuB_13</name>
    <name evidence="16" type="ORF">BHE75_03844</name>
</gene>
<feature type="chain" id="PRO_5010211108" evidence="13">
    <location>
        <begin position="28"/>
        <end position="801"/>
    </location>
</feature>
<dbReference type="Gene3D" id="2.40.170.20">
    <property type="entry name" value="TonB-dependent receptor, beta-barrel domain"/>
    <property type="match status" value="2"/>
</dbReference>
<evidence type="ECO:0000256" key="6">
    <source>
        <dbReference type="ARBA" id="ARBA00023004"/>
    </source>
</evidence>
<evidence type="ECO:0000259" key="14">
    <source>
        <dbReference type="Pfam" id="PF00593"/>
    </source>
</evidence>
<evidence type="ECO:0000256" key="3">
    <source>
        <dbReference type="ARBA" id="ARBA00022452"/>
    </source>
</evidence>
<reference evidence="16 17" key="1">
    <citation type="submission" date="2016-09" db="EMBL/GenBank/DDBJ databases">
        <title>Metabolic pathway, cell adaptation mechanisms and a novel monoxygenase revealed through proteogenomic-transcription analysis of a Sphingomonas haloaromaticamans strain degrading the fungicide ortho-phenylphenol.</title>
        <authorList>
            <person name="Perruchon C."/>
            <person name="Papadopoulou E.S."/>
            <person name="Rousidou C."/>
            <person name="Vasileiadis S."/>
            <person name="Tanou G."/>
            <person name="Amoutzias G."/>
            <person name="Molassiotis A."/>
            <person name="Karpouzas D.G."/>
        </authorList>
    </citation>
    <scope>NUCLEOTIDE SEQUENCE [LARGE SCALE GENOMIC DNA]</scope>
    <source>
        <strain evidence="16 17">P3</strain>
    </source>
</reference>
<name>A0A1S1HKS2_9SPHN</name>
<protein>
    <submittedName>
        <fullName evidence="16">Vitamin B12 transporter BtuB</fullName>
    </submittedName>
</protein>
<keyword evidence="10 11" id="KW-0998">Cell outer membrane</keyword>
<organism evidence="16 17">
    <name type="scientific">Edaphosphingomonas haloaromaticamans</name>
    <dbReference type="NCBI Taxonomy" id="653954"/>
    <lineage>
        <taxon>Bacteria</taxon>
        <taxon>Pseudomonadati</taxon>
        <taxon>Pseudomonadota</taxon>
        <taxon>Alphaproteobacteria</taxon>
        <taxon>Sphingomonadales</taxon>
        <taxon>Rhizorhabdaceae</taxon>
        <taxon>Edaphosphingomonas</taxon>
    </lineage>
</organism>
<dbReference type="Pfam" id="PF07715">
    <property type="entry name" value="Plug"/>
    <property type="match status" value="1"/>
</dbReference>
<evidence type="ECO:0000256" key="8">
    <source>
        <dbReference type="ARBA" id="ARBA00023077"/>
    </source>
</evidence>
<dbReference type="GO" id="GO:0006826">
    <property type="term" value="P:iron ion transport"/>
    <property type="evidence" value="ECO:0007669"/>
    <property type="project" value="UniProtKB-KW"/>
</dbReference>
<keyword evidence="6" id="KW-0408">Iron</keyword>
<keyword evidence="4" id="KW-0410">Iron transport</keyword>
<dbReference type="InterPro" id="IPR000531">
    <property type="entry name" value="Beta-barrel_TonB"/>
</dbReference>
<comment type="similarity">
    <text evidence="11 12">Belongs to the TonB-dependent receptor family.</text>
</comment>
<dbReference type="AlphaFoldDB" id="A0A1S1HKS2"/>
<dbReference type="InterPro" id="IPR012910">
    <property type="entry name" value="Plug_dom"/>
</dbReference>
<dbReference type="Proteomes" id="UP000179467">
    <property type="component" value="Unassembled WGS sequence"/>
</dbReference>
<keyword evidence="5 11" id="KW-0812">Transmembrane</keyword>
<keyword evidence="8 12" id="KW-0798">TonB box</keyword>
<evidence type="ECO:0000256" key="5">
    <source>
        <dbReference type="ARBA" id="ARBA00022692"/>
    </source>
</evidence>
<sequence>MKRRSLTSLALMSATALGGLLPCIAHAAEAAEAAAAANTADDIIVTGTRRSVSVQDAPINITAVGAEQLEAQSITDIRNLANFTPGVTVLDTGARSASKIVLRGLSANDTGIGGSNTENSVATYLGEVPMYLDFKLIDIDRVEVLLGPQGTLYGSGTLAGAIRYMPKRPNVNDVEGYAHLRASTVAHSDDIGYIGDAAFNVPIVQDHVALRSVFGYYFEPGFIDYNYVLKQPGISLPQPGGLDLGTPAQQAENFERHKDADFERTFTTRNTLLVQTSEDLKAFLTYAYQLSKTDGYQSNSAGVLGTGKYERASRYLEPSRREAHLVSLEINANLFDFAQLVTSTALTRQKVTGNTDNTDLLLDLDYDYELFPGFSSYAPSENKYKQFNQEVRFVSAHGGPLSWVIGGFYNNFRTSQWRNEYVPGYTAWAGIDYRPDDLEYISFVNSKTKEKAVFGEATFEITPKWQVTGGIRYFKYEAEVTGGTDLPLTGGGRRRTPYPAIQFDPSRVRSGDTSDSGTVWKVNTSYKFTDDLMVYATYSTGYRIGGVNRHPPCVLPLEPGQNVCALPDELIYGPDKTKNKEIGVRFSLFDRRLVGSVAGYHIDWDGIQVGSQTVNGALGITVNGAKAVSKGVELSFTGRPVSALEISGTYSYNDVHLTDVAPGVIVTTHHGRFDGEPGDRLPGTPKNAGTIGATYTVPFDSGADLKLNWTAVYRGNVVTRIGARGFGEKLPSYTLHRASITYGMDDWEVSLFANNIFDNYAVTSVGQSTEQIGVNDGVALRYYSHAVVRPRTVGIETRFRF</sequence>
<keyword evidence="3 11" id="KW-1134">Transmembrane beta strand</keyword>
<feature type="domain" description="TonB-dependent receptor plug" evidence="15">
    <location>
        <begin position="54"/>
        <end position="161"/>
    </location>
</feature>
<keyword evidence="2 11" id="KW-0813">Transport</keyword>
<comment type="subcellular location">
    <subcellularLocation>
        <location evidence="1 11">Cell outer membrane</location>
        <topology evidence="1 11">Multi-pass membrane protein</topology>
    </subcellularLocation>
</comment>
<evidence type="ECO:0000256" key="1">
    <source>
        <dbReference type="ARBA" id="ARBA00004571"/>
    </source>
</evidence>
<evidence type="ECO:0000256" key="2">
    <source>
        <dbReference type="ARBA" id="ARBA00022448"/>
    </source>
</evidence>
<evidence type="ECO:0000256" key="7">
    <source>
        <dbReference type="ARBA" id="ARBA00023065"/>
    </source>
</evidence>
<accession>A0A1S1HKS2</accession>
<dbReference type="InterPro" id="IPR036942">
    <property type="entry name" value="Beta-barrel_TonB_sf"/>
</dbReference>
<evidence type="ECO:0000259" key="15">
    <source>
        <dbReference type="Pfam" id="PF07715"/>
    </source>
</evidence>
<evidence type="ECO:0000256" key="13">
    <source>
        <dbReference type="SAM" id="SignalP"/>
    </source>
</evidence>
<comment type="caution">
    <text evidence="16">The sequence shown here is derived from an EMBL/GenBank/DDBJ whole genome shotgun (WGS) entry which is preliminary data.</text>
</comment>
<dbReference type="PROSITE" id="PS52016">
    <property type="entry name" value="TONB_DEPENDENT_REC_3"/>
    <property type="match status" value="1"/>
</dbReference>
<dbReference type="PANTHER" id="PTHR32552">
    <property type="entry name" value="FERRICHROME IRON RECEPTOR-RELATED"/>
    <property type="match status" value="1"/>
</dbReference>
<dbReference type="GO" id="GO:0009279">
    <property type="term" value="C:cell outer membrane"/>
    <property type="evidence" value="ECO:0007669"/>
    <property type="project" value="UniProtKB-SubCell"/>
</dbReference>
<dbReference type="Pfam" id="PF00593">
    <property type="entry name" value="TonB_dep_Rec_b-barrel"/>
    <property type="match status" value="1"/>
</dbReference>
<dbReference type="PANTHER" id="PTHR32552:SF81">
    <property type="entry name" value="TONB-DEPENDENT OUTER MEMBRANE RECEPTOR"/>
    <property type="match status" value="1"/>
</dbReference>
<dbReference type="InterPro" id="IPR039426">
    <property type="entry name" value="TonB-dep_rcpt-like"/>
</dbReference>